<keyword evidence="2" id="KW-1113">Inhibition of host RLR pathway by virus</keyword>
<feature type="domain" description="Paramyxovirinae protein V zinc-binding" evidence="12">
    <location>
        <begin position="182"/>
        <end position="225"/>
    </location>
</feature>
<sequence>MATFTDAEIDDILETSGTVIDSIITAQGKPAETVGRSAIPQGKTKALSTAWEKHGSVQPHTCRDTPDQPDRTDKQPTTPEQATLHDNSPATPTGPPPTQAASETGDTQLKTGASSSLLSMLDKLSNKSSNAKKGPMVGSPRRAPPTSGPATRGPVEPWKQPGKTAAPGQGRPWEPGHRREHSISWTMEGVTTISWCNPSCAPVRAEPRQYSCTCGSCPATCRLCAGDDVYDGGIITEGK</sequence>
<comment type="subcellular location">
    <subcellularLocation>
        <location evidence="1">Host cell</location>
    </subcellularLocation>
</comment>
<keyword evidence="4" id="KW-0945">Host-virus interaction</keyword>
<dbReference type="Pfam" id="PF14313">
    <property type="entry name" value="Soyouz_module"/>
    <property type="match status" value="1"/>
</dbReference>
<protein>
    <submittedName>
        <fullName evidence="14">V protein</fullName>
    </submittedName>
</protein>
<evidence type="ECO:0000256" key="9">
    <source>
        <dbReference type="ARBA" id="ARBA00023260"/>
    </source>
</evidence>
<evidence type="ECO:0000256" key="4">
    <source>
        <dbReference type="ARBA" id="ARBA00022581"/>
    </source>
</evidence>
<dbReference type="Pfam" id="PF13008">
    <property type="entry name" value="zf-Paramyx-P"/>
    <property type="match status" value="1"/>
</dbReference>
<evidence type="ECO:0000256" key="6">
    <source>
        <dbReference type="ARBA" id="ARBA00022723"/>
    </source>
</evidence>
<keyword evidence="5" id="KW-1090">Inhibition of host innate immune response by virus</keyword>
<dbReference type="EMBL" id="AB605247">
    <property type="protein sequence ID" value="BAN57526.1"/>
    <property type="molecule type" value="Viral_cRNA"/>
</dbReference>
<evidence type="ECO:0000256" key="10">
    <source>
        <dbReference type="ARBA" id="ARBA00023280"/>
    </source>
</evidence>
<accession>A0A060N159</accession>
<dbReference type="Gene3D" id="4.10.80.340">
    <property type="match status" value="1"/>
</dbReference>
<feature type="region of interest" description="Disordered" evidence="11">
    <location>
        <begin position="126"/>
        <end position="179"/>
    </location>
</feature>
<proteinExistence type="predicted"/>
<evidence type="ECO:0000256" key="7">
    <source>
        <dbReference type="ARBA" id="ARBA00022833"/>
    </source>
</evidence>
<organism evidence="14">
    <name type="scientific">Avian paramyxovirus 1</name>
    <name type="common">NDV</name>
    <name type="synonym">Avian orthoavulavirus 1</name>
    <dbReference type="NCBI Taxonomy" id="2560319"/>
    <lineage>
        <taxon>Viruses</taxon>
        <taxon>Riboviria</taxon>
        <taxon>Orthornavirae</taxon>
        <taxon>Negarnaviricota</taxon>
        <taxon>Haploviricotina</taxon>
        <taxon>Monjiviricetes</taxon>
        <taxon>Mononegavirales</taxon>
        <taxon>Paramyxoviridae</taxon>
        <taxon>Avulavirinae</taxon>
        <taxon>Orthoavulavirus</taxon>
        <taxon>Orthoavulavirus javaense</taxon>
    </lineage>
</organism>
<dbReference type="GO" id="GO:0043657">
    <property type="term" value="C:host cell"/>
    <property type="evidence" value="ECO:0007669"/>
    <property type="project" value="UniProtKB-SubCell"/>
</dbReference>
<reference evidence="14" key="1">
    <citation type="submission" date="2010-12" db="EMBL/GenBank/DDBJ databases">
        <title>Molecular characterization of the complete genome of a viscerotropic velogenic Newcastle disease virus NDV/Bali-1/07.</title>
        <authorList>
            <person name="Adi A."/>
            <person name="Astawa N."/>
            <person name="Putra K."/>
            <person name="Hayashi Y."/>
            <person name="Matsumoto Y."/>
        </authorList>
    </citation>
    <scope>NUCLEOTIDE SEQUENCE [LARGE SCALE GENOMIC DNA]</scope>
    <source>
        <strain evidence="14">NDV/Bali-1/07</strain>
    </source>
</reference>
<evidence type="ECO:0000256" key="11">
    <source>
        <dbReference type="SAM" id="MobiDB-lite"/>
    </source>
</evidence>
<keyword evidence="9" id="KW-1089">Inhibition of host MDA5 by virus</keyword>
<dbReference type="GO" id="GO:0046872">
    <property type="term" value="F:metal ion binding"/>
    <property type="evidence" value="ECO:0007669"/>
    <property type="project" value="UniProtKB-KW"/>
</dbReference>
<keyword evidence="3" id="KW-0691">RNA editing</keyword>
<keyword evidence="8" id="KW-0922">Interferon antiviral system evasion</keyword>
<evidence type="ECO:0000256" key="2">
    <source>
        <dbReference type="ARBA" id="ARBA00022482"/>
    </source>
</evidence>
<dbReference type="InterPro" id="IPR025909">
    <property type="entry name" value="Soyouz_module"/>
</dbReference>
<gene>
    <name evidence="14" type="primary">V</name>
</gene>
<evidence type="ECO:0000256" key="1">
    <source>
        <dbReference type="ARBA" id="ARBA00004340"/>
    </source>
</evidence>
<keyword evidence="6" id="KW-0479">Metal-binding</keyword>
<dbReference type="GO" id="GO:0039554">
    <property type="term" value="P:symbiont-mediated suppression of host cytoplasmic pattern recognition receptor signaling pathway via inhibition of MDA-5 activity"/>
    <property type="evidence" value="ECO:0007669"/>
    <property type="project" value="UniProtKB-KW"/>
</dbReference>
<feature type="region of interest" description="Disordered" evidence="11">
    <location>
        <begin position="29"/>
        <end position="105"/>
    </location>
</feature>
<keyword evidence="10" id="KW-0899">Viral immunoevasion</keyword>
<evidence type="ECO:0000256" key="5">
    <source>
        <dbReference type="ARBA" id="ARBA00022632"/>
    </source>
</evidence>
<dbReference type="InterPro" id="IPR024279">
    <property type="entry name" value="Paramyx_V_Zn-bd"/>
</dbReference>
<keyword evidence="7" id="KW-0862">Zinc</keyword>
<evidence type="ECO:0000313" key="14">
    <source>
        <dbReference type="EMBL" id="BAN57526.1"/>
    </source>
</evidence>
<evidence type="ECO:0000256" key="8">
    <source>
        <dbReference type="ARBA" id="ARBA00023258"/>
    </source>
</evidence>
<feature type="compositionally biased region" description="Polar residues" evidence="11">
    <location>
        <begin position="75"/>
        <end position="88"/>
    </location>
</feature>
<evidence type="ECO:0000259" key="12">
    <source>
        <dbReference type="Pfam" id="PF13008"/>
    </source>
</evidence>
<feature type="domain" description="Phosphoprotein P soyouz module" evidence="13">
    <location>
        <begin position="1"/>
        <end position="56"/>
    </location>
</feature>
<feature type="compositionally biased region" description="Basic and acidic residues" evidence="11">
    <location>
        <begin position="51"/>
        <end position="74"/>
    </location>
</feature>
<name>A0A060N159_NCDV</name>
<evidence type="ECO:0000256" key="3">
    <source>
        <dbReference type="ARBA" id="ARBA00022495"/>
    </source>
</evidence>
<evidence type="ECO:0000259" key="13">
    <source>
        <dbReference type="Pfam" id="PF14313"/>
    </source>
</evidence>